<evidence type="ECO:0008006" key="4">
    <source>
        <dbReference type="Google" id="ProtNLM"/>
    </source>
</evidence>
<sequence length="313" mass="35802">MTILNACKLTLAATLMMSGSSLFAQTGTADPSVPASSSGVTSQWLPSRTADGAYDRVPLKDRKRVPVQWQYVREADILWKKRVWREINTLEKQNIAFRYAGDEHTGGGMFIEILIDAIKKGKIVAYSTFDDRFTTVMTKEELSAQIAGKVDTDYVIDPIDGSETMRLKVTDFKPESITKYRIKEDWMFDRNVGQMIVRIIGIAPVKDIYDDATNQYRGSQALFWLHYPDIRGLLANYEAVNPYNDMFRPTWDEFFESRMFSARITKVSNPYGSISGGYGESFQDKQLSPMESLYEGKRAAEEIFNKEHDMWVY</sequence>
<comment type="caution">
    <text evidence="2">The sequence shown here is derived from an EMBL/GenBank/DDBJ whole genome shotgun (WGS) entry which is preliminary data.</text>
</comment>
<dbReference type="Proteomes" id="UP001500067">
    <property type="component" value="Unassembled WGS sequence"/>
</dbReference>
<accession>A0ABP8NAE7</accession>
<dbReference type="EMBL" id="BAABFA010000006">
    <property type="protein sequence ID" value="GAA4462000.1"/>
    <property type="molecule type" value="Genomic_DNA"/>
</dbReference>
<protein>
    <recommendedName>
        <fullName evidence="4">Gliding motility protein GldN</fullName>
    </recommendedName>
</protein>
<dbReference type="Pfam" id="PF19841">
    <property type="entry name" value="GldN"/>
    <property type="match status" value="1"/>
</dbReference>
<gene>
    <name evidence="2" type="ORF">GCM10023093_07740</name>
</gene>
<name>A0ABP8NAE7_9BACT</name>
<evidence type="ECO:0000313" key="2">
    <source>
        <dbReference type="EMBL" id="GAA4462000.1"/>
    </source>
</evidence>
<keyword evidence="1" id="KW-0732">Signal</keyword>
<dbReference type="NCBIfam" id="TIGR03523">
    <property type="entry name" value="GldN"/>
    <property type="match status" value="1"/>
</dbReference>
<proteinExistence type="predicted"/>
<dbReference type="InterPro" id="IPR019847">
    <property type="entry name" value="Gliding_motility_assoc_GldN"/>
</dbReference>
<evidence type="ECO:0000256" key="1">
    <source>
        <dbReference type="SAM" id="SignalP"/>
    </source>
</evidence>
<feature type="chain" id="PRO_5045668715" description="Gliding motility protein GldN" evidence="1">
    <location>
        <begin position="25"/>
        <end position="313"/>
    </location>
</feature>
<feature type="signal peptide" evidence="1">
    <location>
        <begin position="1"/>
        <end position="24"/>
    </location>
</feature>
<reference evidence="3" key="1">
    <citation type="journal article" date="2019" name="Int. J. Syst. Evol. Microbiol.">
        <title>The Global Catalogue of Microorganisms (GCM) 10K type strain sequencing project: providing services to taxonomists for standard genome sequencing and annotation.</title>
        <authorList>
            <consortium name="The Broad Institute Genomics Platform"/>
            <consortium name="The Broad Institute Genome Sequencing Center for Infectious Disease"/>
            <person name="Wu L."/>
            <person name="Ma J."/>
        </authorList>
    </citation>
    <scope>NUCLEOTIDE SEQUENCE [LARGE SCALE GENOMIC DNA]</scope>
    <source>
        <strain evidence="3">JCM 32105</strain>
    </source>
</reference>
<organism evidence="2 3">
    <name type="scientific">Nemorincola caseinilytica</name>
    <dbReference type="NCBI Taxonomy" id="2054315"/>
    <lineage>
        <taxon>Bacteria</taxon>
        <taxon>Pseudomonadati</taxon>
        <taxon>Bacteroidota</taxon>
        <taxon>Chitinophagia</taxon>
        <taxon>Chitinophagales</taxon>
        <taxon>Chitinophagaceae</taxon>
        <taxon>Nemorincola</taxon>
    </lineage>
</organism>
<evidence type="ECO:0000313" key="3">
    <source>
        <dbReference type="Proteomes" id="UP001500067"/>
    </source>
</evidence>
<dbReference type="RefSeq" id="WP_345078824.1">
    <property type="nucleotide sequence ID" value="NZ_BAABFA010000006.1"/>
</dbReference>
<keyword evidence="3" id="KW-1185">Reference proteome</keyword>